<dbReference type="AlphaFoldDB" id="F4RMT2"/>
<dbReference type="RefSeq" id="XP_007410563.1">
    <property type="nucleotide sequence ID" value="XM_007410501.1"/>
</dbReference>
<proteinExistence type="predicted"/>
<feature type="compositionally biased region" description="Polar residues" evidence="1">
    <location>
        <begin position="414"/>
        <end position="423"/>
    </location>
</feature>
<evidence type="ECO:0000256" key="1">
    <source>
        <dbReference type="SAM" id="MobiDB-lite"/>
    </source>
</evidence>
<dbReference type="GeneID" id="18931979"/>
<sequence length="435" mass="49823">MVDTGVTKIAALLRTLPPDINAYAALIPYIYAQASARNPTWMSFILIVFLLAHISIMTLATLVLINHIQSGHYWFMKKFKSGLLKPDRVLVESIGSICYAALTIVDMSCQLYTDIAQRPVRGKLFLEWYRWPIVGFMLWCIMWGTIANRVRAFWDPTFREDSNSERCGMPSWVINLLNGIFVFWLVVNVPVLCSIYIPAYRRQTDIFNTLDRVTEELLLASTETDTLQFSWAKLEMIISPLERLPELYQQFASAFLKTHYAFFVLDFTLMTIYMIFVYLTYRQYKTLHKSPTHIPFGMDPNRSLRFTYREEIKALFIEAGCLCFWLASYMPVFVWTVAARSGEDLLLSPQSVIVPELSLASVASVVGNIVLAYRLASTKRMLAYKKTPIPLNPVPHGDLKMQDRKSEADCPHEQQGSPTSYTTRVKDDQETSSTG</sequence>
<feature type="transmembrane region" description="Helical" evidence="2">
    <location>
        <begin position="41"/>
        <end position="68"/>
    </location>
</feature>
<feature type="transmembrane region" description="Helical" evidence="2">
    <location>
        <begin position="357"/>
        <end position="376"/>
    </location>
</feature>
<evidence type="ECO:0000256" key="2">
    <source>
        <dbReference type="SAM" id="Phobius"/>
    </source>
</evidence>
<organism evidence="4">
    <name type="scientific">Melampsora larici-populina (strain 98AG31 / pathotype 3-4-7)</name>
    <name type="common">Poplar leaf rust fungus</name>
    <dbReference type="NCBI Taxonomy" id="747676"/>
    <lineage>
        <taxon>Eukaryota</taxon>
        <taxon>Fungi</taxon>
        <taxon>Dikarya</taxon>
        <taxon>Basidiomycota</taxon>
        <taxon>Pucciniomycotina</taxon>
        <taxon>Pucciniomycetes</taxon>
        <taxon>Pucciniales</taxon>
        <taxon>Melampsoraceae</taxon>
        <taxon>Melampsora</taxon>
    </lineage>
</organism>
<protein>
    <submittedName>
        <fullName evidence="3">Uncharacterized protein</fullName>
    </submittedName>
</protein>
<feature type="transmembrane region" description="Helical" evidence="2">
    <location>
        <begin position="172"/>
        <end position="197"/>
    </location>
</feature>
<feature type="region of interest" description="Disordered" evidence="1">
    <location>
        <begin position="394"/>
        <end position="435"/>
    </location>
</feature>
<gene>
    <name evidence="3" type="ORF">MELLADRAFT_71947</name>
</gene>
<dbReference type="VEuPathDB" id="FungiDB:MELLADRAFT_71947"/>
<dbReference type="InParanoid" id="F4RMT2"/>
<feature type="transmembrane region" description="Helical" evidence="2">
    <location>
        <begin position="315"/>
        <end position="337"/>
    </location>
</feature>
<dbReference type="OrthoDB" id="10495712at2759"/>
<keyword evidence="2" id="KW-1133">Transmembrane helix</keyword>
<evidence type="ECO:0000313" key="3">
    <source>
        <dbReference type="EMBL" id="EGG06325.1"/>
    </source>
</evidence>
<keyword evidence="4" id="KW-1185">Reference proteome</keyword>
<keyword evidence="2" id="KW-0812">Transmembrane</keyword>
<feature type="compositionally biased region" description="Basic and acidic residues" evidence="1">
    <location>
        <begin position="397"/>
        <end position="412"/>
    </location>
</feature>
<keyword evidence="2" id="KW-0472">Membrane</keyword>
<dbReference type="KEGG" id="mlr:MELLADRAFT_71947"/>
<evidence type="ECO:0000313" key="4">
    <source>
        <dbReference type="Proteomes" id="UP000001072"/>
    </source>
</evidence>
<feature type="transmembrane region" description="Helical" evidence="2">
    <location>
        <begin position="133"/>
        <end position="151"/>
    </location>
</feature>
<name>F4RMT2_MELLP</name>
<accession>F4RMT2</accession>
<dbReference type="EMBL" id="GL883109">
    <property type="protein sequence ID" value="EGG06325.1"/>
    <property type="molecule type" value="Genomic_DNA"/>
</dbReference>
<dbReference type="HOGENOM" id="CLU_577562_0_0_1"/>
<feature type="transmembrane region" description="Helical" evidence="2">
    <location>
        <begin position="260"/>
        <end position="281"/>
    </location>
</feature>
<reference evidence="4" key="1">
    <citation type="journal article" date="2011" name="Proc. Natl. Acad. Sci. U.S.A.">
        <title>Obligate biotrophy features unraveled by the genomic analysis of rust fungi.</title>
        <authorList>
            <person name="Duplessis S."/>
            <person name="Cuomo C.A."/>
            <person name="Lin Y.-C."/>
            <person name="Aerts A."/>
            <person name="Tisserant E."/>
            <person name="Veneault-Fourrey C."/>
            <person name="Joly D.L."/>
            <person name="Hacquard S."/>
            <person name="Amselem J."/>
            <person name="Cantarel B.L."/>
            <person name="Chiu R."/>
            <person name="Coutinho P.M."/>
            <person name="Feau N."/>
            <person name="Field M."/>
            <person name="Frey P."/>
            <person name="Gelhaye E."/>
            <person name="Goldberg J."/>
            <person name="Grabherr M.G."/>
            <person name="Kodira C.D."/>
            <person name="Kohler A."/>
            <person name="Kuees U."/>
            <person name="Lindquist E.A."/>
            <person name="Lucas S.M."/>
            <person name="Mago R."/>
            <person name="Mauceli E."/>
            <person name="Morin E."/>
            <person name="Murat C."/>
            <person name="Pangilinan J.L."/>
            <person name="Park R."/>
            <person name="Pearson M."/>
            <person name="Quesneville H."/>
            <person name="Rouhier N."/>
            <person name="Sakthikumar S."/>
            <person name="Salamov A.A."/>
            <person name="Schmutz J."/>
            <person name="Selles B."/>
            <person name="Shapiro H."/>
            <person name="Tanguay P."/>
            <person name="Tuskan G.A."/>
            <person name="Henrissat B."/>
            <person name="Van de Peer Y."/>
            <person name="Rouze P."/>
            <person name="Ellis J.G."/>
            <person name="Dodds P.N."/>
            <person name="Schein J.E."/>
            <person name="Zhong S."/>
            <person name="Hamelin R.C."/>
            <person name="Grigoriev I.V."/>
            <person name="Szabo L.J."/>
            <person name="Martin F."/>
        </authorList>
    </citation>
    <scope>NUCLEOTIDE SEQUENCE [LARGE SCALE GENOMIC DNA]</scope>
    <source>
        <strain evidence="4">98AG31 / pathotype 3-4-7</strain>
    </source>
</reference>
<dbReference type="Proteomes" id="UP000001072">
    <property type="component" value="Unassembled WGS sequence"/>
</dbReference>